<sequence length="104" mass="12004">MAKRRWIPMVDDIKEKAEELLHGFIEQAGGLETVPKACFRQGKRGRYNPKMDLFALTAWCIRVQSLARKNPLKKKYIKGSIKLNTLQEVARLSYFNNGPLLARE</sequence>
<proteinExistence type="predicted"/>
<accession>A0A0F9EJH8</accession>
<dbReference type="EMBL" id="LAZR01036740">
    <property type="protein sequence ID" value="KKL24048.1"/>
    <property type="molecule type" value="Genomic_DNA"/>
</dbReference>
<organism evidence="1">
    <name type="scientific">marine sediment metagenome</name>
    <dbReference type="NCBI Taxonomy" id="412755"/>
    <lineage>
        <taxon>unclassified sequences</taxon>
        <taxon>metagenomes</taxon>
        <taxon>ecological metagenomes</taxon>
    </lineage>
</organism>
<dbReference type="AlphaFoldDB" id="A0A0F9EJH8"/>
<name>A0A0F9EJH8_9ZZZZ</name>
<evidence type="ECO:0000313" key="1">
    <source>
        <dbReference type="EMBL" id="KKL24048.1"/>
    </source>
</evidence>
<comment type="caution">
    <text evidence="1">The sequence shown here is derived from an EMBL/GenBank/DDBJ whole genome shotgun (WGS) entry which is preliminary data.</text>
</comment>
<gene>
    <name evidence="1" type="ORF">LCGC14_2419270</name>
</gene>
<reference evidence="1" key="1">
    <citation type="journal article" date="2015" name="Nature">
        <title>Complex archaea that bridge the gap between prokaryotes and eukaryotes.</title>
        <authorList>
            <person name="Spang A."/>
            <person name="Saw J.H."/>
            <person name="Jorgensen S.L."/>
            <person name="Zaremba-Niedzwiedzka K."/>
            <person name="Martijn J."/>
            <person name="Lind A.E."/>
            <person name="van Eijk R."/>
            <person name="Schleper C."/>
            <person name="Guy L."/>
            <person name="Ettema T.J."/>
        </authorList>
    </citation>
    <scope>NUCLEOTIDE SEQUENCE</scope>
</reference>
<protein>
    <submittedName>
        <fullName evidence="1">Uncharacterized protein</fullName>
    </submittedName>
</protein>